<dbReference type="PANTHER" id="PTHR43133:SF8">
    <property type="entry name" value="RNA POLYMERASE SIGMA FACTOR HI_1459-RELATED"/>
    <property type="match status" value="1"/>
</dbReference>
<feature type="compositionally biased region" description="Pro residues" evidence="6">
    <location>
        <begin position="404"/>
        <end position="418"/>
    </location>
</feature>
<dbReference type="SUPFAM" id="SSF88946">
    <property type="entry name" value="Sigma2 domain of RNA polymerase sigma factors"/>
    <property type="match status" value="1"/>
</dbReference>
<dbReference type="SUPFAM" id="SSF88659">
    <property type="entry name" value="Sigma3 and sigma4 domains of RNA polymerase sigma factors"/>
    <property type="match status" value="1"/>
</dbReference>
<dbReference type="Proteomes" id="UP001500851">
    <property type="component" value="Unassembled WGS sequence"/>
</dbReference>
<dbReference type="NCBIfam" id="TIGR02937">
    <property type="entry name" value="sigma70-ECF"/>
    <property type="match status" value="1"/>
</dbReference>
<keyword evidence="4" id="KW-0238">DNA-binding</keyword>
<evidence type="ECO:0000256" key="6">
    <source>
        <dbReference type="SAM" id="MobiDB-lite"/>
    </source>
</evidence>
<dbReference type="Gene3D" id="1.10.1740.10">
    <property type="match status" value="1"/>
</dbReference>
<dbReference type="Gene3D" id="1.10.10.10">
    <property type="entry name" value="Winged helix-like DNA-binding domain superfamily/Winged helix DNA-binding domain"/>
    <property type="match status" value="1"/>
</dbReference>
<name>A0ABN2LK02_9MICO</name>
<dbReference type="InterPro" id="IPR013324">
    <property type="entry name" value="RNA_pol_sigma_r3/r4-like"/>
</dbReference>
<feature type="domain" description="RNA polymerase sigma factor 70 region 4 type 2" evidence="7">
    <location>
        <begin position="126"/>
        <end position="176"/>
    </location>
</feature>
<sequence>MPKITPMTQRSDAELLDATRAGDDSAFGELWNRHSGAGRFAARRFAPNLDSDDLVSEAYLKILVLLREGKGPTWGFRPYLYRVIQTSAADTGRGAIPLEDDFEAESVPTPESATPGADERFDHDTVARAFAALGERWQSVLWYTEVEGLPPREIASILGVSPNGVSALAIRARKALRTAWLDAHIDLVGSTETCGEVRKGLQRYVTHRLTAGKRRMVEAHLEDCRSCASAAAELRVLDLHIARGAAVAVLGIGGGGALLGVLGHTGVAVGSAAAVAAGTSAFGGAVAAGTGGAAGAAGAAGAGAAVGGGFFGGLASPVALTVAVSAVVVGGISGAVVLTPSDPPAVTSAAPRAAETRDELPTSTPSPSSSSSSPAATPKRTKTPSNSGSAAAGGGSMQKVPVSPSAPPTARPKPPATPRPSVAAAAPSAGFESCTYNPAGPTVQASGHASSGDLFNYYTLVNGSYDIADSVSPSGANHAWTTPVLALPSGVARDQLQLEFETFGVGDGTTRETTTVRINLADCS</sequence>
<dbReference type="InterPro" id="IPR036388">
    <property type="entry name" value="WH-like_DNA-bd_sf"/>
</dbReference>
<evidence type="ECO:0000256" key="3">
    <source>
        <dbReference type="ARBA" id="ARBA00023082"/>
    </source>
</evidence>
<dbReference type="InterPro" id="IPR013325">
    <property type="entry name" value="RNA_pol_sigma_r2"/>
</dbReference>
<dbReference type="InterPro" id="IPR041916">
    <property type="entry name" value="Anti_sigma_zinc_sf"/>
</dbReference>
<organism evidence="8 9">
    <name type="scientific">Leucobacter iarius</name>
    <dbReference type="NCBI Taxonomy" id="333963"/>
    <lineage>
        <taxon>Bacteria</taxon>
        <taxon>Bacillati</taxon>
        <taxon>Actinomycetota</taxon>
        <taxon>Actinomycetes</taxon>
        <taxon>Micrococcales</taxon>
        <taxon>Microbacteriaceae</taxon>
        <taxon>Leucobacter</taxon>
    </lineage>
</organism>
<gene>
    <name evidence="8" type="ORF">GCM10009768_17910</name>
</gene>
<dbReference type="CDD" id="cd06171">
    <property type="entry name" value="Sigma70_r4"/>
    <property type="match status" value="1"/>
</dbReference>
<dbReference type="Gene3D" id="1.10.10.1320">
    <property type="entry name" value="Anti-sigma factor, zinc-finger domain"/>
    <property type="match status" value="1"/>
</dbReference>
<dbReference type="InterPro" id="IPR014284">
    <property type="entry name" value="RNA_pol_sigma-70_dom"/>
</dbReference>
<comment type="similarity">
    <text evidence="1">Belongs to the sigma-70 factor family. ECF subfamily.</text>
</comment>
<protein>
    <recommendedName>
        <fullName evidence="7">RNA polymerase sigma factor 70 region 4 type 2 domain-containing protein</fullName>
    </recommendedName>
</protein>
<accession>A0ABN2LK02</accession>
<dbReference type="InterPro" id="IPR013249">
    <property type="entry name" value="RNA_pol_sigma70_r4_t2"/>
</dbReference>
<dbReference type="InterPro" id="IPR039425">
    <property type="entry name" value="RNA_pol_sigma-70-like"/>
</dbReference>
<evidence type="ECO:0000256" key="1">
    <source>
        <dbReference type="ARBA" id="ARBA00010641"/>
    </source>
</evidence>
<evidence type="ECO:0000259" key="7">
    <source>
        <dbReference type="Pfam" id="PF08281"/>
    </source>
</evidence>
<comment type="caution">
    <text evidence="8">The sequence shown here is derived from an EMBL/GenBank/DDBJ whole genome shotgun (WGS) entry which is preliminary data.</text>
</comment>
<dbReference type="EMBL" id="BAAAOB010000001">
    <property type="protein sequence ID" value="GAA1789283.1"/>
    <property type="molecule type" value="Genomic_DNA"/>
</dbReference>
<proteinExistence type="inferred from homology"/>
<evidence type="ECO:0000256" key="4">
    <source>
        <dbReference type="ARBA" id="ARBA00023125"/>
    </source>
</evidence>
<feature type="region of interest" description="Disordered" evidence="6">
    <location>
        <begin position="340"/>
        <end position="424"/>
    </location>
</feature>
<dbReference type="Pfam" id="PF08281">
    <property type="entry name" value="Sigma70_r4_2"/>
    <property type="match status" value="1"/>
</dbReference>
<keyword evidence="2" id="KW-0805">Transcription regulation</keyword>
<evidence type="ECO:0000256" key="2">
    <source>
        <dbReference type="ARBA" id="ARBA00023015"/>
    </source>
</evidence>
<keyword evidence="5" id="KW-0804">Transcription</keyword>
<evidence type="ECO:0000256" key="5">
    <source>
        <dbReference type="ARBA" id="ARBA00023163"/>
    </source>
</evidence>
<dbReference type="PANTHER" id="PTHR43133">
    <property type="entry name" value="RNA POLYMERASE ECF-TYPE SIGMA FACTO"/>
    <property type="match status" value="1"/>
</dbReference>
<keyword evidence="3" id="KW-0731">Sigma factor</keyword>
<feature type="compositionally biased region" description="Low complexity" evidence="6">
    <location>
        <begin position="361"/>
        <end position="378"/>
    </location>
</feature>
<reference evidence="8 9" key="1">
    <citation type="journal article" date="2019" name="Int. J. Syst. Evol. Microbiol.">
        <title>The Global Catalogue of Microorganisms (GCM) 10K type strain sequencing project: providing services to taxonomists for standard genome sequencing and annotation.</title>
        <authorList>
            <consortium name="The Broad Institute Genomics Platform"/>
            <consortium name="The Broad Institute Genome Sequencing Center for Infectious Disease"/>
            <person name="Wu L."/>
            <person name="Ma J."/>
        </authorList>
    </citation>
    <scope>NUCLEOTIDE SEQUENCE [LARGE SCALE GENOMIC DNA]</scope>
    <source>
        <strain evidence="8 9">JCM 14736</strain>
    </source>
</reference>
<keyword evidence="9" id="KW-1185">Reference proteome</keyword>
<evidence type="ECO:0000313" key="9">
    <source>
        <dbReference type="Proteomes" id="UP001500851"/>
    </source>
</evidence>
<evidence type="ECO:0000313" key="8">
    <source>
        <dbReference type="EMBL" id="GAA1789283.1"/>
    </source>
</evidence>